<dbReference type="SUPFAM" id="SSF46785">
    <property type="entry name" value="Winged helix' DNA-binding domain"/>
    <property type="match status" value="1"/>
</dbReference>
<dbReference type="PANTHER" id="PTHR30579:SF3">
    <property type="entry name" value="TRANSCRIPTIONAL REGULATORY PROTEIN"/>
    <property type="match status" value="1"/>
</dbReference>
<keyword evidence="4" id="KW-0804">Transcription</keyword>
<dbReference type="Proteomes" id="UP000053060">
    <property type="component" value="Unassembled WGS sequence"/>
</dbReference>
<dbReference type="InterPro" id="IPR005119">
    <property type="entry name" value="LysR_subst-bd"/>
</dbReference>
<comment type="similarity">
    <text evidence="1">Belongs to the LysR transcriptional regulatory family.</text>
</comment>
<feature type="domain" description="HTH lysR-type" evidence="5">
    <location>
        <begin position="2"/>
        <end position="59"/>
    </location>
</feature>
<protein>
    <submittedName>
        <fullName evidence="6">LysR family transcriptional regulator</fullName>
    </submittedName>
</protein>
<dbReference type="PROSITE" id="PS50931">
    <property type="entry name" value="HTH_LYSR"/>
    <property type="match status" value="1"/>
</dbReference>
<reference evidence="6 7" key="2">
    <citation type="journal article" date="2016" name="Genome Announc.">
        <title>Draft Genome Sequence of a Versatile Hydrocarbon-Degrading Bacterium, Rhodococcus pyridinivorans Strain KG-16, Collected from Oil Fields in India.</title>
        <authorList>
            <person name="Aggarwal R.K."/>
            <person name="Dawar C."/>
            <person name="Phanindranath R."/>
            <person name="Mutnuri L."/>
            <person name="Dayal A.M."/>
        </authorList>
    </citation>
    <scope>NUCLEOTIDE SEQUENCE [LARGE SCALE GENOMIC DNA]</scope>
    <source>
        <strain evidence="6 7">KG-16</strain>
    </source>
</reference>
<accession>A0A0V9UD77</accession>
<dbReference type="InterPro" id="IPR000847">
    <property type="entry name" value="LysR_HTH_N"/>
</dbReference>
<comment type="caution">
    <text evidence="6">The sequence shown here is derived from an EMBL/GenBank/DDBJ whole genome shotgun (WGS) entry which is preliminary data.</text>
</comment>
<evidence type="ECO:0000256" key="2">
    <source>
        <dbReference type="ARBA" id="ARBA00023015"/>
    </source>
</evidence>
<dbReference type="GO" id="GO:0003677">
    <property type="term" value="F:DNA binding"/>
    <property type="evidence" value="ECO:0007669"/>
    <property type="project" value="UniProtKB-KW"/>
</dbReference>
<keyword evidence="3" id="KW-0238">DNA-binding</keyword>
<sequence length="304" mass="33849">MFTADNMRFLLELSRTGRIADAAKRLDVDQTTVSRRITRLEKDMGARLFDRGSSGWQLTEAGRRLVPYAEAVESTLLAALDATSSAGSGSLHGTVRILTPDGFGAYVLVPGLGMVRDRHPDLFTELRTSTTHDLVTGRDFDLAVTLERPSPRSVSVSKLANYDLRLYASRRYLDSHSAIESLDDLEDHTLVWYVNAILDVEPLRRLERLLPEDRAQVQTNNITGHYQAVRYGVGIAPLPTYIGNADPDLVPVLPDKFVAERTYWLVVPRELARLARVQAVIEILLDIVSENPDLRAPDQGGDSR</sequence>
<name>A0A0V9UD77_9NOCA</name>
<evidence type="ECO:0000259" key="5">
    <source>
        <dbReference type="PROSITE" id="PS50931"/>
    </source>
</evidence>
<evidence type="ECO:0000256" key="1">
    <source>
        <dbReference type="ARBA" id="ARBA00009437"/>
    </source>
</evidence>
<dbReference type="InterPro" id="IPR036388">
    <property type="entry name" value="WH-like_DNA-bd_sf"/>
</dbReference>
<proteinExistence type="inferred from homology"/>
<dbReference type="PATRIC" id="fig|1441730.3.peg.5334"/>
<evidence type="ECO:0000256" key="4">
    <source>
        <dbReference type="ARBA" id="ARBA00023163"/>
    </source>
</evidence>
<keyword evidence="2" id="KW-0805">Transcription regulation</keyword>
<dbReference type="Pfam" id="PF03466">
    <property type="entry name" value="LysR_substrate"/>
    <property type="match status" value="1"/>
</dbReference>
<dbReference type="Gene3D" id="1.10.10.10">
    <property type="entry name" value="Winged helix-like DNA-binding domain superfamily/Winged helix DNA-binding domain"/>
    <property type="match status" value="1"/>
</dbReference>
<dbReference type="InterPro" id="IPR050176">
    <property type="entry name" value="LTTR"/>
</dbReference>
<dbReference type="EMBL" id="AZXY01000024">
    <property type="protein sequence ID" value="KSZ56065.1"/>
    <property type="molecule type" value="Genomic_DNA"/>
</dbReference>
<evidence type="ECO:0000313" key="6">
    <source>
        <dbReference type="EMBL" id="KSZ56065.1"/>
    </source>
</evidence>
<dbReference type="RefSeq" id="WP_060655102.1">
    <property type="nucleotide sequence ID" value="NZ_AZXY01000024.1"/>
</dbReference>
<dbReference type="Pfam" id="PF00126">
    <property type="entry name" value="HTH_1"/>
    <property type="match status" value="1"/>
</dbReference>
<organism evidence="6 7">
    <name type="scientific">Rhodococcus pyridinivorans KG-16</name>
    <dbReference type="NCBI Taxonomy" id="1441730"/>
    <lineage>
        <taxon>Bacteria</taxon>
        <taxon>Bacillati</taxon>
        <taxon>Actinomycetota</taxon>
        <taxon>Actinomycetes</taxon>
        <taxon>Mycobacteriales</taxon>
        <taxon>Nocardiaceae</taxon>
        <taxon>Rhodococcus</taxon>
    </lineage>
</organism>
<dbReference type="SUPFAM" id="SSF53850">
    <property type="entry name" value="Periplasmic binding protein-like II"/>
    <property type="match status" value="1"/>
</dbReference>
<dbReference type="InterPro" id="IPR036390">
    <property type="entry name" value="WH_DNA-bd_sf"/>
</dbReference>
<dbReference type="GO" id="GO:0003700">
    <property type="term" value="F:DNA-binding transcription factor activity"/>
    <property type="evidence" value="ECO:0007669"/>
    <property type="project" value="InterPro"/>
</dbReference>
<reference evidence="7" key="1">
    <citation type="submission" date="2015-01" db="EMBL/GenBank/DDBJ databases">
        <title>Draft genome sequence of Rhodococcus pyridinivorans strain KG-16, a hydrocarbon-degrading bacterium.</title>
        <authorList>
            <person name="Aggarwal R.K."/>
            <person name="Dawar C."/>
        </authorList>
    </citation>
    <scope>NUCLEOTIDE SEQUENCE [LARGE SCALE GENOMIC DNA]</scope>
    <source>
        <strain evidence="7">KG-16</strain>
    </source>
</reference>
<evidence type="ECO:0000313" key="7">
    <source>
        <dbReference type="Proteomes" id="UP000053060"/>
    </source>
</evidence>
<dbReference type="PANTHER" id="PTHR30579">
    <property type="entry name" value="TRANSCRIPTIONAL REGULATOR"/>
    <property type="match status" value="1"/>
</dbReference>
<dbReference type="PRINTS" id="PR00039">
    <property type="entry name" value="HTHLYSR"/>
</dbReference>
<gene>
    <name evidence="6" type="ORF">Z045_25325</name>
</gene>
<evidence type="ECO:0000256" key="3">
    <source>
        <dbReference type="ARBA" id="ARBA00023125"/>
    </source>
</evidence>
<dbReference type="Gene3D" id="3.40.190.290">
    <property type="match status" value="1"/>
</dbReference>
<dbReference type="AlphaFoldDB" id="A0A0V9UD77"/>